<dbReference type="Gene3D" id="3.10.20.30">
    <property type="match status" value="1"/>
</dbReference>
<dbReference type="InterPro" id="IPR003607">
    <property type="entry name" value="HD/PDEase_dom"/>
</dbReference>
<dbReference type="InterPro" id="IPR006674">
    <property type="entry name" value="HD_domain"/>
</dbReference>
<dbReference type="Pfam" id="PF02824">
    <property type="entry name" value="TGS"/>
    <property type="match status" value="1"/>
</dbReference>
<feature type="domain" description="HD" evidence="3">
    <location>
        <begin position="64"/>
        <end position="163"/>
    </location>
</feature>
<comment type="function">
    <text evidence="1">In eubacteria ppGpp (guanosine 3'-diphosphate 5'-diphosphate) is a mediator of the stringent response that coordinates a variety of cellular activities in response to changes in nutritional abundance.</text>
</comment>
<evidence type="ECO:0000259" key="4">
    <source>
        <dbReference type="PROSITE" id="PS51880"/>
    </source>
</evidence>
<dbReference type="SUPFAM" id="SSF55021">
    <property type="entry name" value="ACT-like"/>
    <property type="match status" value="1"/>
</dbReference>
<evidence type="ECO:0000259" key="2">
    <source>
        <dbReference type="PROSITE" id="PS51671"/>
    </source>
</evidence>
<dbReference type="Pfam" id="PF04607">
    <property type="entry name" value="RelA_SpoT"/>
    <property type="match status" value="1"/>
</dbReference>
<gene>
    <name evidence="5" type="ORF">GCM10007875_22320</name>
</gene>
<dbReference type="SUPFAM" id="SSF81301">
    <property type="entry name" value="Nucleotidyltransferase"/>
    <property type="match status" value="1"/>
</dbReference>
<dbReference type="CDD" id="cd04876">
    <property type="entry name" value="ACT_RelA-SpoT"/>
    <property type="match status" value="1"/>
</dbReference>
<sequence>MLRGLMQARESQPEQTRQHVVSISPLIDMASSYLPEAEVKRVREAYKFSDVAHLGQFRATGEPYVTHPIAVAELCASWRLDGQALQAALLHDVMEDSGATKEDLIDRFGPAVAELVDGLSKLDKMEFSSREEAQAENFRKMLLAMARDLRVILVKLADRLHNMRTLDIMSPAKKRRIALETLEIYAPIAHRLGLNEIFRELQELSFKHAYPLRYNVLRKAVLAARGNRREVVGKILEAVEKCLGDAKIESQVYGREKALYGIYRKMIEKRLSFSQVLDVYGFRVVVKDMPNCYMALGMLHQLFKPVPGKFKDYIAIPKVNGYQSLHTTLLGPYGTPVEFQIRTEEMHQVAEKGIAAHWLYKGEAAGLNQLQTQTHRLLQSLLDIQNQTGDSAEFLEHIKVDLFPDAVYVFTPNGKIMSLPRGATVVDFAYAVHTDVGNQCVAARVNQVIEPLRTVLKSGDVVEIITAPHSRPNPVWLGFVRSGKARSEIRHYLKSMNLEETVRLGTRLLDQALEADDIRLAEMGTEVWDKLLKDSQVSTREELLADIGAGRRVAPVVARRVLIALGRMDARLDGTPLATSVELAAPAAGGSQNRAPILIHGGEGISVQRAPCCLPIPGDKIIGYVRKGTGLIIHTDECEIARRQIRKEPERWTDVQWAPEIVRPFDVNVDLQVINEKGALATIAATLSDAGANITNLSMSDETPYRKLLHFTIQVSDRIHLAKILMALRRIEYVERVTRVKGKSFVKSRLVVASSST</sequence>
<organism evidence="5 6">
    <name type="scientific">Limnobacter litoralis</name>
    <dbReference type="NCBI Taxonomy" id="481366"/>
    <lineage>
        <taxon>Bacteria</taxon>
        <taxon>Pseudomonadati</taxon>
        <taxon>Pseudomonadota</taxon>
        <taxon>Betaproteobacteria</taxon>
        <taxon>Burkholderiales</taxon>
        <taxon>Burkholderiaceae</taxon>
        <taxon>Limnobacter</taxon>
    </lineage>
</organism>
<evidence type="ECO:0000259" key="3">
    <source>
        <dbReference type="PROSITE" id="PS51831"/>
    </source>
</evidence>
<dbReference type="EMBL" id="BSOJ01000027">
    <property type="protein sequence ID" value="GLR27141.1"/>
    <property type="molecule type" value="Genomic_DNA"/>
</dbReference>
<dbReference type="SMART" id="SM00954">
    <property type="entry name" value="RelA_SpoT"/>
    <property type="match status" value="1"/>
</dbReference>
<proteinExistence type="inferred from homology"/>
<dbReference type="Gene3D" id="3.30.460.10">
    <property type="entry name" value="Beta Polymerase, domain 2"/>
    <property type="match status" value="1"/>
</dbReference>
<dbReference type="PANTHER" id="PTHR21262">
    <property type="entry name" value="GUANOSINE-3',5'-BIS DIPHOSPHATE 3'-PYROPHOSPHOHYDROLASE"/>
    <property type="match status" value="1"/>
</dbReference>
<accession>A0ABQ5YUJ7</accession>
<comment type="caution">
    <text evidence="5">The sequence shown here is derived from an EMBL/GenBank/DDBJ whole genome shotgun (WGS) entry which is preliminary data.</text>
</comment>
<feature type="domain" description="TGS" evidence="4">
    <location>
        <begin position="405"/>
        <end position="466"/>
    </location>
</feature>
<keyword evidence="6" id="KW-1185">Reference proteome</keyword>
<dbReference type="InterPro" id="IPR004095">
    <property type="entry name" value="TGS"/>
</dbReference>
<dbReference type="CDD" id="cd05399">
    <property type="entry name" value="NT_Rel-Spo_like"/>
    <property type="match status" value="1"/>
</dbReference>
<dbReference type="Pfam" id="PF19296">
    <property type="entry name" value="RelA_AH_RIS"/>
    <property type="match status" value="1"/>
</dbReference>
<dbReference type="Proteomes" id="UP001156664">
    <property type="component" value="Unassembled WGS sequence"/>
</dbReference>
<reference evidence="6" key="1">
    <citation type="journal article" date="2019" name="Int. J. Syst. Evol. Microbiol.">
        <title>The Global Catalogue of Microorganisms (GCM) 10K type strain sequencing project: providing services to taxonomists for standard genome sequencing and annotation.</title>
        <authorList>
            <consortium name="The Broad Institute Genomics Platform"/>
            <consortium name="The Broad Institute Genome Sequencing Center for Infectious Disease"/>
            <person name="Wu L."/>
            <person name="Ma J."/>
        </authorList>
    </citation>
    <scope>NUCLEOTIDE SEQUENCE [LARGE SCALE GENOMIC DNA]</scope>
    <source>
        <strain evidence="6">NBRC 105857</strain>
    </source>
</reference>
<dbReference type="SUPFAM" id="SSF109604">
    <property type="entry name" value="HD-domain/PDEase-like"/>
    <property type="match status" value="1"/>
</dbReference>
<feature type="domain" description="ACT" evidence="2">
    <location>
        <begin position="668"/>
        <end position="742"/>
    </location>
</feature>
<dbReference type="Pfam" id="PF13328">
    <property type="entry name" value="HD_4"/>
    <property type="match status" value="1"/>
</dbReference>
<dbReference type="PROSITE" id="PS51671">
    <property type="entry name" value="ACT"/>
    <property type="match status" value="1"/>
</dbReference>
<dbReference type="InterPro" id="IPR004811">
    <property type="entry name" value="RelA/Spo_fam"/>
</dbReference>
<dbReference type="PANTHER" id="PTHR21262:SF36">
    <property type="entry name" value="BIFUNCTIONAL (P)PPGPP SYNTHASE_HYDROLASE SPOT"/>
    <property type="match status" value="1"/>
</dbReference>
<dbReference type="CDD" id="cd00077">
    <property type="entry name" value="HDc"/>
    <property type="match status" value="1"/>
</dbReference>
<dbReference type="CDD" id="cd01668">
    <property type="entry name" value="TGS_RSH"/>
    <property type="match status" value="1"/>
</dbReference>
<dbReference type="Gene3D" id="3.30.70.260">
    <property type="match status" value="1"/>
</dbReference>
<dbReference type="SMART" id="SM00471">
    <property type="entry name" value="HDc"/>
    <property type="match status" value="1"/>
</dbReference>
<dbReference type="Gene3D" id="1.10.3210.10">
    <property type="entry name" value="Hypothetical protein af1432"/>
    <property type="match status" value="1"/>
</dbReference>
<dbReference type="InterPro" id="IPR045865">
    <property type="entry name" value="ACT-like_dom_sf"/>
</dbReference>
<dbReference type="InterPro" id="IPR012676">
    <property type="entry name" value="TGS-like"/>
</dbReference>
<dbReference type="InterPro" id="IPR043519">
    <property type="entry name" value="NT_sf"/>
</dbReference>
<dbReference type="InterPro" id="IPR007685">
    <property type="entry name" value="RelA_SpoT"/>
</dbReference>
<protein>
    <submittedName>
        <fullName evidence="5">Guanosine-3',5'-bis(Diphosphate) 3'-pyrophosphohydrolase</fullName>
    </submittedName>
</protein>
<dbReference type="PROSITE" id="PS51831">
    <property type="entry name" value="HD"/>
    <property type="match status" value="1"/>
</dbReference>
<dbReference type="NCBIfam" id="TIGR00691">
    <property type="entry name" value="spoT_relA"/>
    <property type="match status" value="1"/>
</dbReference>
<evidence type="ECO:0000256" key="1">
    <source>
        <dbReference type="RuleBase" id="RU003847"/>
    </source>
</evidence>
<dbReference type="InterPro" id="IPR002912">
    <property type="entry name" value="ACT_dom"/>
</dbReference>
<dbReference type="Pfam" id="PF13291">
    <property type="entry name" value="ACT_4"/>
    <property type="match status" value="1"/>
</dbReference>
<evidence type="ECO:0000313" key="6">
    <source>
        <dbReference type="Proteomes" id="UP001156664"/>
    </source>
</evidence>
<name>A0ABQ5YUJ7_9BURK</name>
<comment type="similarity">
    <text evidence="1">Belongs to the relA/spoT family.</text>
</comment>
<dbReference type="InterPro" id="IPR033655">
    <property type="entry name" value="TGS_RelA/SpoT"/>
</dbReference>
<dbReference type="PROSITE" id="PS51880">
    <property type="entry name" value="TGS"/>
    <property type="match status" value="1"/>
</dbReference>
<dbReference type="SUPFAM" id="SSF81271">
    <property type="entry name" value="TGS-like"/>
    <property type="match status" value="1"/>
</dbReference>
<dbReference type="InterPro" id="IPR045600">
    <property type="entry name" value="RelA/SpoT_AH_RIS"/>
</dbReference>
<evidence type="ECO:0000313" key="5">
    <source>
        <dbReference type="EMBL" id="GLR27141.1"/>
    </source>
</evidence>
<dbReference type="InterPro" id="IPR012675">
    <property type="entry name" value="Beta-grasp_dom_sf"/>
</dbReference>